<sequence>KIVPFVELTVAHGSIFTILAISFERYYAICKPLRAGYTCTKMRALVIIVSVWMVALLITSPILAIAEYSYMDYIDDTKVPVCLTVAQTVWKKAYFIFITTLFFWLPLVVLLVVYGVITKQLIMDRQMLHSGSDHYQMRARKQVVWMLVAVVTCFFLCLMPFRTFTMWVIVVPADRVKALGMEKYYIVLYFCRVMLYLNSAVNPILYNLISSKFRDAFINLLTCKYQRRILRQATFTTTSTSLSQHTSLKGRSSNVHSCYLPRSCVVKAHPCVETYV</sequence>
<feature type="domain" description="G-protein coupled receptors family 1 profile" evidence="11">
    <location>
        <begin position="1"/>
        <end position="206"/>
    </location>
</feature>
<dbReference type="InterPro" id="IPR017452">
    <property type="entry name" value="GPCR_Rhodpsn_7TM"/>
</dbReference>
<evidence type="ECO:0000256" key="3">
    <source>
        <dbReference type="ARBA" id="ARBA00022692"/>
    </source>
</evidence>
<dbReference type="SUPFAM" id="SSF81321">
    <property type="entry name" value="Family A G protein-coupled receptor-like"/>
    <property type="match status" value="1"/>
</dbReference>
<evidence type="ECO:0000256" key="1">
    <source>
        <dbReference type="ARBA" id="ARBA00004141"/>
    </source>
</evidence>
<keyword evidence="12" id="KW-1185">Reference proteome</keyword>
<protein>
    <submittedName>
        <fullName evidence="13">Thyrotropin-releasing hormone receptor-like</fullName>
    </submittedName>
</protein>
<dbReference type="Proteomes" id="UP000694941">
    <property type="component" value="Unplaced"/>
</dbReference>
<dbReference type="PROSITE" id="PS50262">
    <property type="entry name" value="G_PROTEIN_RECEP_F1_2"/>
    <property type="match status" value="1"/>
</dbReference>
<comment type="similarity">
    <text evidence="2 9">Belongs to the G-protein coupled receptor 1 family.</text>
</comment>
<dbReference type="InterPro" id="IPR000276">
    <property type="entry name" value="GPCR_Rhodpsn"/>
</dbReference>
<feature type="transmembrane region" description="Helical" evidence="10">
    <location>
        <begin position="143"/>
        <end position="164"/>
    </location>
</feature>
<evidence type="ECO:0000259" key="11">
    <source>
        <dbReference type="PROSITE" id="PS50262"/>
    </source>
</evidence>
<dbReference type="RefSeq" id="XP_013783158.1">
    <property type="nucleotide sequence ID" value="XM_013927704.2"/>
</dbReference>
<comment type="subcellular location">
    <subcellularLocation>
        <location evidence="1">Membrane</location>
        <topology evidence="1">Multi-pass membrane protein</topology>
    </subcellularLocation>
</comment>
<feature type="transmembrane region" description="Helical" evidence="10">
    <location>
        <begin position="93"/>
        <end position="117"/>
    </location>
</feature>
<feature type="transmembrane region" description="Helical" evidence="10">
    <location>
        <begin position="44"/>
        <end position="66"/>
    </location>
</feature>
<proteinExistence type="inferred from homology"/>
<feature type="non-terminal residue" evidence="13">
    <location>
        <position position="1"/>
    </location>
</feature>
<dbReference type="PANTHER" id="PTHR24243:SF233">
    <property type="entry name" value="THYROTROPIN-RELEASING HORMONE RECEPTOR"/>
    <property type="match status" value="1"/>
</dbReference>
<reference evidence="13" key="1">
    <citation type="submission" date="2025-08" db="UniProtKB">
        <authorList>
            <consortium name="RefSeq"/>
        </authorList>
    </citation>
    <scope>IDENTIFICATION</scope>
    <source>
        <tissue evidence="13">Muscle</tissue>
    </source>
</reference>
<evidence type="ECO:0000313" key="13">
    <source>
        <dbReference type="RefSeq" id="XP_013783158.1"/>
    </source>
</evidence>
<gene>
    <name evidence="13" type="primary">LOC106467357</name>
</gene>
<evidence type="ECO:0000256" key="9">
    <source>
        <dbReference type="RuleBase" id="RU000688"/>
    </source>
</evidence>
<evidence type="ECO:0000256" key="8">
    <source>
        <dbReference type="ARBA" id="ARBA00023224"/>
    </source>
</evidence>
<feature type="transmembrane region" description="Helical" evidence="10">
    <location>
        <begin position="184"/>
        <end position="205"/>
    </location>
</feature>
<dbReference type="PANTHER" id="PTHR24243">
    <property type="entry name" value="G-PROTEIN COUPLED RECEPTOR"/>
    <property type="match status" value="1"/>
</dbReference>
<organism evidence="12 13">
    <name type="scientific">Limulus polyphemus</name>
    <name type="common">Atlantic horseshoe crab</name>
    <dbReference type="NCBI Taxonomy" id="6850"/>
    <lineage>
        <taxon>Eukaryota</taxon>
        <taxon>Metazoa</taxon>
        <taxon>Ecdysozoa</taxon>
        <taxon>Arthropoda</taxon>
        <taxon>Chelicerata</taxon>
        <taxon>Merostomata</taxon>
        <taxon>Xiphosura</taxon>
        <taxon>Limulidae</taxon>
        <taxon>Limulus</taxon>
    </lineage>
</organism>
<dbReference type="GeneID" id="106467357"/>
<evidence type="ECO:0000256" key="4">
    <source>
        <dbReference type="ARBA" id="ARBA00022989"/>
    </source>
</evidence>
<evidence type="ECO:0000256" key="10">
    <source>
        <dbReference type="SAM" id="Phobius"/>
    </source>
</evidence>
<evidence type="ECO:0000313" key="12">
    <source>
        <dbReference type="Proteomes" id="UP000694941"/>
    </source>
</evidence>
<dbReference type="PROSITE" id="PS00237">
    <property type="entry name" value="G_PROTEIN_RECEP_F1_1"/>
    <property type="match status" value="1"/>
</dbReference>
<dbReference type="Pfam" id="PF00001">
    <property type="entry name" value="7tm_1"/>
    <property type="match status" value="1"/>
</dbReference>
<evidence type="ECO:0000256" key="7">
    <source>
        <dbReference type="ARBA" id="ARBA00023170"/>
    </source>
</evidence>
<dbReference type="PRINTS" id="PR00237">
    <property type="entry name" value="GPCRRHODOPSN"/>
</dbReference>
<name>A0ABM1BJD1_LIMPO</name>
<keyword evidence="4 10" id="KW-1133">Transmembrane helix</keyword>
<accession>A0ABM1BJD1</accession>
<keyword evidence="3 9" id="KW-0812">Transmembrane</keyword>
<dbReference type="Gene3D" id="1.20.1070.10">
    <property type="entry name" value="Rhodopsin 7-helix transmembrane proteins"/>
    <property type="match status" value="1"/>
</dbReference>
<keyword evidence="8 9" id="KW-0807">Transducer</keyword>
<evidence type="ECO:0000256" key="5">
    <source>
        <dbReference type="ARBA" id="ARBA00023040"/>
    </source>
</evidence>
<keyword evidence="5 9" id="KW-0297">G-protein coupled receptor</keyword>
<keyword evidence="6 10" id="KW-0472">Membrane</keyword>
<evidence type="ECO:0000256" key="2">
    <source>
        <dbReference type="ARBA" id="ARBA00010663"/>
    </source>
</evidence>
<keyword evidence="7 9" id="KW-0675">Receptor</keyword>
<feature type="transmembrane region" description="Helical" evidence="10">
    <location>
        <begin position="6"/>
        <end position="23"/>
    </location>
</feature>
<evidence type="ECO:0000256" key="6">
    <source>
        <dbReference type="ARBA" id="ARBA00023136"/>
    </source>
</evidence>